<evidence type="ECO:0000313" key="3">
    <source>
        <dbReference type="EMBL" id="UEX89654.1"/>
    </source>
</evidence>
<evidence type="ECO:0000313" key="4">
    <source>
        <dbReference type="Proteomes" id="UP001197626"/>
    </source>
</evidence>
<dbReference type="Proteomes" id="UP001197626">
    <property type="component" value="Chromosome"/>
</dbReference>
<dbReference type="InterPro" id="IPR013094">
    <property type="entry name" value="AB_hydrolase_3"/>
</dbReference>
<dbReference type="SUPFAM" id="SSF53474">
    <property type="entry name" value="alpha/beta-Hydrolases"/>
    <property type="match status" value="1"/>
</dbReference>
<proteinExistence type="predicted"/>
<dbReference type="EMBL" id="CP086654">
    <property type="protein sequence ID" value="UEX89654.1"/>
    <property type="molecule type" value="Genomic_DNA"/>
</dbReference>
<reference evidence="3 4" key="1">
    <citation type="journal article" date="2022" name="Pathogens">
        <title>Staphylococcus ratti sp. nov. Isolated from a Lab Rat.</title>
        <authorList>
            <person name="Kovarovic V."/>
            <person name="Sedlacek I."/>
            <person name="Petras P."/>
            <person name="Kralova S."/>
            <person name="Maslanova I."/>
            <person name="Svec P."/>
            <person name="Neumann-Schaal M."/>
            <person name="Botka T."/>
            <person name="Gelbicova T."/>
            <person name="Stankova E."/>
            <person name="Doskar J."/>
            <person name="Pantucek R."/>
        </authorList>
    </citation>
    <scope>NUCLEOTIDE SEQUENCE [LARGE SCALE GENOMIC DNA]</scope>
    <source>
        <strain evidence="3 4">CCM 9025</strain>
    </source>
</reference>
<evidence type="ECO:0000259" key="2">
    <source>
        <dbReference type="Pfam" id="PF07859"/>
    </source>
</evidence>
<keyword evidence="4" id="KW-1185">Reference proteome</keyword>
<dbReference type="GO" id="GO:0016787">
    <property type="term" value="F:hydrolase activity"/>
    <property type="evidence" value="ECO:0007669"/>
    <property type="project" value="UniProtKB-KW"/>
</dbReference>
<evidence type="ECO:0000256" key="1">
    <source>
        <dbReference type="ARBA" id="ARBA00022801"/>
    </source>
</evidence>
<sequence length="305" mass="35239">MSFSYKLTLSILSVIKPKRFMAKRGAAFDTAIYKAAEKQKTDFPFELFKALEVSKKPLEYCEMYTIKRKNSRPKKAVIYFFGGGFFMAPQKADFKAIQTIIKNVDDVEVIMPMLPLLPHQSFSQICHSALESYKFALERFDPQSIQIMGFSSGASLIFYMFSYAQKLKETLPYPKNIVACSPAESVPPTNKQLDEMMKLKAKDYIMDPILMQELPRHMQDSPISLCTLAFDLKSFPSAYISFGTNEIFYAYLPAFQKVAKVQHLDFNFHIQKGMAHCWQLWYWTAEGQIGMKKVIDTIKYHFEQK</sequence>
<dbReference type="RefSeq" id="WP_229292160.1">
    <property type="nucleotide sequence ID" value="NZ_CP086654.1"/>
</dbReference>
<name>A0ABY3PBI8_9STAP</name>
<gene>
    <name evidence="3" type="ORF">LN051_08755</name>
</gene>
<dbReference type="InterPro" id="IPR029058">
    <property type="entry name" value="AB_hydrolase_fold"/>
</dbReference>
<organism evidence="3 4">
    <name type="scientific">Staphylococcus ratti</name>
    <dbReference type="NCBI Taxonomy" id="2892440"/>
    <lineage>
        <taxon>Bacteria</taxon>
        <taxon>Bacillati</taxon>
        <taxon>Bacillota</taxon>
        <taxon>Bacilli</taxon>
        <taxon>Bacillales</taxon>
        <taxon>Staphylococcaceae</taxon>
        <taxon>Staphylococcus</taxon>
    </lineage>
</organism>
<dbReference type="Gene3D" id="3.40.50.1820">
    <property type="entry name" value="alpha/beta hydrolase"/>
    <property type="match status" value="1"/>
</dbReference>
<dbReference type="PANTHER" id="PTHR48081:SF8">
    <property type="entry name" value="ALPHA_BETA HYDROLASE FOLD-3 DOMAIN-CONTAINING PROTEIN-RELATED"/>
    <property type="match status" value="1"/>
</dbReference>
<dbReference type="Pfam" id="PF07859">
    <property type="entry name" value="Abhydrolase_3"/>
    <property type="match status" value="1"/>
</dbReference>
<protein>
    <submittedName>
        <fullName evidence="3">Alpha/beta hydrolase</fullName>
    </submittedName>
</protein>
<feature type="domain" description="Alpha/beta hydrolase fold-3" evidence="2">
    <location>
        <begin position="77"/>
        <end position="279"/>
    </location>
</feature>
<dbReference type="InterPro" id="IPR050300">
    <property type="entry name" value="GDXG_lipolytic_enzyme"/>
</dbReference>
<dbReference type="PANTHER" id="PTHR48081">
    <property type="entry name" value="AB HYDROLASE SUPERFAMILY PROTEIN C4A8.06C"/>
    <property type="match status" value="1"/>
</dbReference>
<keyword evidence="1 3" id="KW-0378">Hydrolase</keyword>
<accession>A0ABY3PBI8</accession>